<dbReference type="InterPro" id="IPR015422">
    <property type="entry name" value="PyrdxlP-dep_Trfase_small"/>
</dbReference>
<dbReference type="OrthoDB" id="420046at2759"/>
<dbReference type="PANTHER" id="PTHR43586">
    <property type="entry name" value="CYSTEINE DESULFURASE"/>
    <property type="match status" value="1"/>
</dbReference>
<dbReference type="SUPFAM" id="SSF53383">
    <property type="entry name" value="PLP-dependent transferases"/>
    <property type="match status" value="1"/>
</dbReference>
<evidence type="ECO:0000313" key="4">
    <source>
        <dbReference type="Proteomes" id="UP000298416"/>
    </source>
</evidence>
<protein>
    <recommendedName>
        <fullName evidence="2">Aminotransferase class V domain-containing protein</fullName>
    </recommendedName>
</protein>
<dbReference type="Gene3D" id="3.40.640.10">
    <property type="entry name" value="Type I PLP-dependent aspartate aminotransferase-like (Major domain)"/>
    <property type="match status" value="1"/>
</dbReference>
<dbReference type="AlphaFoldDB" id="A0A8X8ZY83"/>
<dbReference type="EMBL" id="PNBA02000006">
    <property type="protein sequence ID" value="KAG6421632.1"/>
    <property type="molecule type" value="Genomic_DNA"/>
</dbReference>
<evidence type="ECO:0000259" key="2">
    <source>
        <dbReference type="Pfam" id="PF00266"/>
    </source>
</evidence>
<dbReference type="Gene3D" id="3.90.1150.10">
    <property type="entry name" value="Aspartate Aminotransferase, domain 1"/>
    <property type="match status" value="1"/>
</dbReference>
<keyword evidence="1" id="KW-0663">Pyridoxal phosphate</keyword>
<accession>A0A8X8ZY83</accession>
<organism evidence="3">
    <name type="scientific">Salvia splendens</name>
    <name type="common">Scarlet sage</name>
    <dbReference type="NCBI Taxonomy" id="180675"/>
    <lineage>
        <taxon>Eukaryota</taxon>
        <taxon>Viridiplantae</taxon>
        <taxon>Streptophyta</taxon>
        <taxon>Embryophyta</taxon>
        <taxon>Tracheophyta</taxon>
        <taxon>Spermatophyta</taxon>
        <taxon>Magnoliopsida</taxon>
        <taxon>eudicotyledons</taxon>
        <taxon>Gunneridae</taxon>
        <taxon>Pentapetalae</taxon>
        <taxon>asterids</taxon>
        <taxon>lamiids</taxon>
        <taxon>Lamiales</taxon>
        <taxon>Lamiaceae</taxon>
        <taxon>Nepetoideae</taxon>
        <taxon>Mentheae</taxon>
        <taxon>Salviinae</taxon>
        <taxon>Salvia</taxon>
        <taxon>Salvia subgen. Calosphace</taxon>
        <taxon>core Calosphace</taxon>
    </lineage>
</organism>
<evidence type="ECO:0000313" key="3">
    <source>
        <dbReference type="EMBL" id="KAG6421632.1"/>
    </source>
</evidence>
<feature type="domain" description="Aminotransferase class V" evidence="2">
    <location>
        <begin position="93"/>
        <end position="517"/>
    </location>
</feature>
<evidence type="ECO:0000256" key="1">
    <source>
        <dbReference type="ARBA" id="ARBA00022898"/>
    </source>
</evidence>
<proteinExistence type="predicted"/>
<comment type="caution">
    <text evidence="3">The sequence shown here is derived from an EMBL/GenBank/DDBJ whole genome shotgun (WGS) entry which is preliminary data.</text>
</comment>
<reference evidence="3" key="1">
    <citation type="submission" date="2018-01" db="EMBL/GenBank/DDBJ databases">
        <authorList>
            <person name="Mao J.F."/>
        </authorList>
    </citation>
    <scope>NUCLEOTIDE SEQUENCE</scope>
    <source>
        <strain evidence="3">Huo1</strain>
        <tissue evidence="3">Leaf</tissue>
    </source>
</reference>
<keyword evidence="4" id="KW-1185">Reference proteome</keyword>
<dbReference type="InterPro" id="IPR015424">
    <property type="entry name" value="PyrdxlP-dep_Trfase"/>
</dbReference>
<dbReference type="Pfam" id="PF00266">
    <property type="entry name" value="Aminotran_5"/>
    <property type="match status" value="1"/>
</dbReference>
<name>A0A8X8ZY83_SALSN</name>
<dbReference type="PANTHER" id="PTHR43586:SF8">
    <property type="entry name" value="CYSTEINE DESULFURASE 1, CHLOROPLASTIC"/>
    <property type="match status" value="1"/>
</dbReference>
<dbReference type="InterPro" id="IPR015421">
    <property type="entry name" value="PyrdxlP-dep_Trfase_major"/>
</dbReference>
<reference evidence="3" key="2">
    <citation type="submission" date="2020-08" db="EMBL/GenBank/DDBJ databases">
        <title>Plant Genome Project.</title>
        <authorList>
            <person name="Zhang R.-G."/>
        </authorList>
    </citation>
    <scope>NUCLEOTIDE SEQUENCE</scope>
    <source>
        <strain evidence="3">Huo1</strain>
        <tissue evidence="3">Leaf</tissue>
    </source>
</reference>
<gene>
    <name evidence="3" type="ORF">SASPL_118189</name>
</gene>
<sequence>MTMQMKFELHHHSPFYETSLNDDQDINNFMNDALDNHHFDDIVSHETVPFHVVGRGVPKNNDSTKKKLRWLRSQIIGTSAEFETPFGRRHLTYADHTASGRSLHYIENYVTTKLLPFYGNTHTSDSHVGYHTTKMVHNAKSYMKRCLGGGEEDAIIFCGSGSTTAIKRLQEVMGIAIPSILRKSLLKCLSDKERWVVFVGPYEHHSNLLSWRQSLAEVVEIGLDRLGHIDMEALTNNLSLYKDQNRQMLGSFSACSNVTGIITDTRAITRLLHQYGAFACFDFAASGPYTKIEMRSSKTDGYDAIFLSPHKFLGGPGTPGILLMSKILYRLDSSPPSTCGGGTVDFVNNLSEQDTLYVDDIEEREDAGTPQNIQKVRAGLAFWIKEFIGYKAIAMVEKTHIEKVLQRLIRNPNIVILGSTVVKRQAILSFLVHTSSPSKSIGKPLNGSFVAKLLNDLFGIQARGGCACAGSYAHTLLNLEEHRSLAMRSFIKEGYVGTKPGWTRVSFPYYMSEKEVDFILGAIEFIAMYGQRFLACYHINWTKGTWTFKKNSYKDQYSSSLASMIKALNMEHNVKQMKQDVALKYKNYMETAMRVASLLPKFPPHRETPQEIDMNLVPFRV</sequence>
<dbReference type="InterPro" id="IPR000192">
    <property type="entry name" value="Aminotrans_V_dom"/>
</dbReference>
<dbReference type="Proteomes" id="UP000298416">
    <property type="component" value="Unassembled WGS sequence"/>
</dbReference>